<comment type="caution">
    <text evidence="1">The sequence shown here is derived from an EMBL/GenBank/DDBJ whole genome shotgun (WGS) entry which is preliminary data.</text>
</comment>
<dbReference type="SUPFAM" id="SSF48452">
    <property type="entry name" value="TPR-like"/>
    <property type="match status" value="1"/>
</dbReference>
<dbReference type="PANTHER" id="PTHR44102">
    <property type="entry name" value="PROTEIN NPG1"/>
    <property type="match status" value="1"/>
</dbReference>
<dbReference type="InterPro" id="IPR011990">
    <property type="entry name" value="TPR-like_helical_dom_sf"/>
</dbReference>
<dbReference type="EMBL" id="MVGT01002394">
    <property type="protein sequence ID" value="OVA07936.1"/>
    <property type="molecule type" value="Genomic_DNA"/>
</dbReference>
<dbReference type="PANTHER" id="PTHR44102:SF1">
    <property type="entry name" value="OS10G0471400 PROTEIN"/>
    <property type="match status" value="1"/>
</dbReference>
<reference evidence="1 2" key="1">
    <citation type="journal article" date="2017" name="Mol. Plant">
        <title>The Genome of Medicinal Plant Macleaya cordata Provides New Insights into Benzylisoquinoline Alkaloids Metabolism.</title>
        <authorList>
            <person name="Liu X."/>
            <person name="Liu Y."/>
            <person name="Huang P."/>
            <person name="Ma Y."/>
            <person name="Qing Z."/>
            <person name="Tang Q."/>
            <person name="Cao H."/>
            <person name="Cheng P."/>
            <person name="Zheng Y."/>
            <person name="Yuan Z."/>
            <person name="Zhou Y."/>
            <person name="Liu J."/>
            <person name="Tang Z."/>
            <person name="Zhuo Y."/>
            <person name="Zhang Y."/>
            <person name="Yu L."/>
            <person name="Huang J."/>
            <person name="Yang P."/>
            <person name="Peng Q."/>
            <person name="Zhang J."/>
            <person name="Jiang W."/>
            <person name="Zhang Z."/>
            <person name="Lin K."/>
            <person name="Ro D.K."/>
            <person name="Chen X."/>
            <person name="Xiong X."/>
            <person name="Shang Y."/>
            <person name="Huang S."/>
            <person name="Zeng J."/>
        </authorList>
    </citation>
    <scope>NUCLEOTIDE SEQUENCE [LARGE SCALE GENOMIC DNA]</scope>
    <source>
        <strain evidence="2">cv. BLH2017</strain>
        <tissue evidence="1">Root</tissue>
    </source>
</reference>
<dbReference type="InParanoid" id="A0A200QBS9"/>
<dbReference type="STRING" id="56857.A0A200QBS9"/>
<protein>
    <submittedName>
        <fullName evidence="1">Tetratricopeptide repeat-containing domain</fullName>
    </submittedName>
</protein>
<gene>
    <name evidence="1" type="ORF">BVC80_8733g2</name>
</gene>
<dbReference type="Proteomes" id="UP000195402">
    <property type="component" value="Unassembled WGS sequence"/>
</dbReference>
<accession>A0A200QBS9</accession>
<dbReference type="Gene3D" id="1.25.40.10">
    <property type="entry name" value="Tetratricopeptide repeat domain"/>
    <property type="match status" value="1"/>
</dbReference>
<keyword evidence="2" id="KW-1185">Reference proteome</keyword>
<evidence type="ECO:0000313" key="1">
    <source>
        <dbReference type="EMBL" id="OVA07936.1"/>
    </source>
</evidence>
<dbReference type="InterPro" id="IPR043376">
    <property type="entry name" value="NPG1-like"/>
</dbReference>
<dbReference type="OrthoDB" id="29013at2759"/>
<proteinExistence type="predicted"/>
<sequence>MSEPEFSVKRTQHLGSLFFSGLLNEAKGLHKEALRAFRRAYGVEPTYVPSLVSIANVLRQQGMNNLSMPVVESYLTEALRLDGRNHSTWYNIGLLYKEKAKGGEASASIEAVECFEAATVLKESAPVEPFR</sequence>
<organism evidence="1 2">
    <name type="scientific">Macleaya cordata</name>
    <name type="common">Five-seeded plume-poppy</name>
    <name type="synonym">Bocconia cordata</name>
    <dbReference type="NCBI Taxonomy" id="56857"/>
    <lineage>
        <taxon>Eukaryota</taxon>
        <taxon>Viridiplantae</taxon>
        <taxon>Streptophyta</taxon>
        <taxon>Embryophyta</taxon>
        <taxon>Tracheophyta</taxon>
        <taxon>Spermatophyta</taxon>
        <taxon>Magnoliopsida</taxon>
        <taxon>Ranunculales</taxon>
        <taxon>Papaveraceae</taxon>
        <taxon>Papaveroideae</taxon>
        <taxon>Macleaya</taxon>
    </lineage>
</organism>
<dbReference type="AlphaFoldDB" id="A0A200QBS9"/>
<name>A0A200QBS9_MACCD</name>
<evidence type="ECO:0000313" key="2">
    <source>
        <dbReference type="Proteomes" id="UP000195402"/>
    </source>
</evidence>